<accession>A0A8T0WW79</accession>
<dbReference type="EMBL" id="CM029038">
    <property type="protein sequence ID" value="KAG2652090.1"/>
    <property type="molecule type" value="Genomic_DNA"/>
</dbReference>
<reference evidence="3" key="1">
    <citation type="submission" date="2020-05" db="EMBL/GenBank/DDBJ databases">
        <title>WGS assembly of Panicum virgatum.</title>
        <authorList>
            <person name="Lovell J.T."/>
            <person name="Jenkins J."/>
            <person name="Shu S."/>
            <person name="Juenger T.E."/>
            <person name="Schmutz J."/>
        </authorList>
    </citation>
    <scope>NUCLEOTIDE SEQUENCE</scope>
    <source>
        <strain evidence="3">AP13</strain>
    </source>
</reference>
<protein>
    <submittedName>
        <fullName evidence="3">Uncharacterized protein</fullName>
    </submittedName>
</protein>
<keyword evidence="4" id="KW-1185">Reference proteome</keyword>
<dbReference type="AlphaFoldDB" id="A0A8T0WW79"/>
<keyword evidence="2" id="KW-0812">Transmembrane</keyword>
<name>A0A8T0WW79_PANVG</name>
<gene>
    <name evidence="3" type="ORF">PVAP13_1NG332019</name>
</gene>
<feature type="transmembrane region" description="Helical" evidence="2">
    <location>
        <begin position="54"/>
        <end position="75"/>
    </location>
</feature>
<evidence type="ECO:0000313" key="4">
    <source>
        <dbReference type="Proteomes" id="UP000823388"/>
    </source>
</evidence>
<evidence type="ECO:0000256" key="2">
    <source>
        <dbReference type="SAM" id="Phobius"/>
    </source>
</evidence>
<feature type="region of interest" description="Disordered" evidence="1">
    <location>
        <begin position="1"/>
        <end position="29"/>
    </location>
</feature>
<proteinExistence type="predicted"/>
<evidence type="ECO:0000256" key="1">
    <source>
        <dbReference type="SAM" id="MobiDB-lite"/>
    </source>
</evidence>
<keyword evidence="2" id="KW-1133">Transmembrane helix</keyword>
<sequence length="128" mass="14687">MRTPEKRTELPRSRLSSRRDPAALLRRRPASSRAGIGLIRPENRDCFRENRMRFVLLLQTLLNTSQLISALHPWLLGWILPPRQKEEATGDEVSGKRGDEVAQYPFPTSITRRTRCTPYTLPPCYSAA</sequence>
<comment type="caution">
    <text evidence="3">The sequence shown here is derived from an EMBL/GenBank/DDBJ whole genome shotgun (WGS) entry which is preliminary data.</text>
</comment>
<dbReference type="Proteomes" id="UP000823388">
    <property type="component" value="Chromosome 1N"/>
</dbReference>
<evidence type="ECO:0000313" key="3">
    <source>
        <dbReference type="EMBL" id="KAG2652090.1"/>
    </source>
</evidence>
<keyword evidence="2" id="KW-0472">Membrane</keyword>
<feature type="compositionally biased region" description="Basic and acidic residues" evidence="1">
    <location>
        <begin position="1"/>
        <end position="21"/>
    </location>
</feature>
<organism evidence="3 4">
    <name type="scientific">Panicum virgatum</name>
    <name type="common">Blackwell switchgrass</name>
    <dbReference type="NCBI Taxonomy" id="38727"/>
    <lineage>
        <taxon>Eukaryota</taxon>
        <taxon>Viridiplantae</taxon>
        <taxon>Streptophyta</taxon>
        <taxon>Embryophyta</taxon>
        <taxon>Tracheophyta</taxon>
        <taxon>Spermatophyta</taxon>
        <taxon>Magnoliopsida</taxon>
        <taxon>Liliopsida</taxon>
        <taxon>Poales</taxon>
        <taxon>Poaceae</taxon>
        <taxon>PACMAD clade</taxon>
        <taxon>Panicoideae</taxon>
        <taxon>Panicodae</taxon>
        <taxon>Paniceae</taxon>
        <taxon>Panicinae</taxon>
        <taxon>Panicum</taxon>
        <taxon>Panicum sect. Hiantes</taxon>
    </lineage>
</organism>